<evidence type="ECO:0000313" key="2">
    <source>
        <dbReference type="EMBL" id="KAH7149880.1"/>
    </source>
</evidence>
<evidence type="ECO:0000256" key="1">
    <source>
        <dbReference type="SAM" id="MobiDB-lite"/>
    </source>
</evidence>
<evidence type="ECO:0008006" key="4">
    <source>
        <dbReference type="Google" id="ProtNLM"/>
    </source>
</evidence>
<dbReference type="AlphaFoldDB" id="A0A9P9F285"/>
<feature type="compositionally biased region" description="Basic and acidic residues" evidence="1">
    <location>
        <begin position="256"/>
        <end position="268"/>
    </location>
</feature>
<comment type="caution">
    <text evidence="2">The sequence shown here is derived from an EMBL/GenBank/DDBJ whole genome shotgun (WGS) entry which is preliminary data.</text>
</comment>
<organism evidence="2 3">
    <name type="scientific">Dactylonectria estremocensis</name>
    <dbReference type="NCBI Taxonomy" id="1079267"/>
    <lineage>
        <taxon>Eukaryota</taxon>
        <taxon>Fungi</taxon>
        <taxon>Dikarya</taxon>
        <taxon>Ascomycota</taxon>
        <taxon>Pezizomycotina</taxon>
        <taxon>Sordariomycetes</taxon>
        <taxon>Hypocreomycetidae</taxon>
        <taxon>Hypocreales</taxon>
        <taxon>Nectriaceae</taxon>
        <taxon>Dactylonectria</taxon>
    </lineage>
</organism>
<feature type="region of interest" description="Disordered" evidence="1">
    <location>
        <begin position="245"/>
        <end position="301"/>
    </location>
</feature>
<proteinExistence type="predicted"/>
<protein>
    <recommendedName>
        <fullName evidence="4">Fungal N-terminal domain-containing protein</fullName>
    </recommendedName>
</protein>
<dbReference type="OrthoDB" id="5344057at2759"/>
<evidence type="ECO:0000313" key="3">
    <source>
        <dbReference type="Proteomes" id="UP000717696"/>
    </source>
</evidence>
<dbReference type="EMBL" id="JAGMUU010000006">
    <property type="protein sequence ID" value="KAH7149880.1"/>
    <property type="molecule type" value="Genomic_DNA"/>
</dbReference>
<gene>
    <name evidence="2" type="ORF">B0J13DRAFT_605635</name>
</gene>
<reference evidence="2" key="1">
    <citation type="journal article" date="2021" name="Nat. Commun.">
        <title>Genetic determinants of endophytism in the Arabidopsis root mycobiome.</title>
        <authorList>
            <person name="Mesny F."/>
            <person name="Miyauchi S."/>
            <person name="Thiergart T."/>
            <person name="Pickel B."/>
            <person name="Atanasova L."/>
            <person name="Karlsson M."/>
            <person name="Huettel B."/>
            <person name="Barry K.W."/>
            <person name="Haridas S."/>
            <person name="Chen C."/>
            <person name="Bauer D."/>
            <person name="Andreopoulos W."/>
            <person name="Pangilinan J."/>
            <person name="LaButti K."/>
            <person name="Riley R."/>
            <person name="Lipzen A."/>
            <person name="Clum A."/>
            <person name="Drula E."/>
            <person name="Henrissat B."/>
            <person name="Kohler A."/>
            <person name="Grigoriev I.V."/>
            <person name="Martin F.M."/>
            <person name="Hacquard S."/>
        </authorList>
    </citation>
    <scope>NUCLEOTIDE SEQUENCE</scope>
    <source>
        <strain evidence="2">MPI-CAGE-AT-0021</strain>
    </source>
</reference>
<dbReference type="Proteomes" id="UP000717696">
    <property type="component" value="Unassembled WGS sequence"/>
</dbReference>
<sequence>MELLGVTASVVGIVAFAIKGLEIICALREFCKEFPLMTKGDKVGTNEFLQNLDQSARILDDIRVLCEKIDRLFPNRISDFRIASLQLQVEDCTRDLQQILAATQQRGGSRRFRVFNEFLEKISKNQPSLPHERFRLHQENMRTALIITGRYLDAENSVKLHLVGGGVRQLTDRILNDIEERNRAIESLSSSGSAVLALSRSTSDRLQDVQCSTNDISADFQDMKELLLEVLSNSSSNTSSIYEERQFGNLSQNQERFPDPDNAYKESQKPNFRRRSSTMGSKHGKLELTDDRSEEDNPQQRANEKYEAEFNMVLRASKGLAKTVHRMYHPFLADYACTLYAWHTNEICARFMELKLPTGSWTDNFDGEKTSRKAQDVRQRAQTQILTLRKICITEGLKNDLGIIDAGMDLKQSEFEAWEKEEANRQRSSQCLLLTAPDAPVDQKKDRLTRINEWLLQVRESHQYLSQLHRNIWYSQTKQKSGSKSAPFLKNWERIILKYWFLDSAAMTMEEYATSSLSGGDSEATFKRFEDDSDVSTAPHIDLDEPLGYTKFVLMQPIYTSVTMGGEDAHPEILQSFIERPAGDFDLEVLPAAQKALAAYNEEPAVGF</sequence>
<name>A0A9P9F285_9HYPO</name>
<keyword evidence="3" id="KW-1185">Reference proteome</keyword>
<accession>A0A9P9F285</accession>